<comment type="caution">
    <text evidence="1">The sequence shown here is derived from an EMBL/GenBank/DDBJ whole genome shotgun (WGS) entry which is preliminary data.</text>
</comment>
<sequence length="237" mass="28705">MDNLIKMPRIREALNLFGSSPEYWLLFQTICQQLRQERQKFKGMFFMCIIKQQQYTIFIIFNQKIIIEFQYNKHIFIVKFRISQISQAIAFNEQVKKAKEKAIIRKLSILMINIQFYKGLTLENNQSSFQISLNQTLIITVMEEIQMNKQSYCKFRPIKRKSCNKIMFKIQLYSILPEKKAIDFMDLLNQQKWLNSKLSKTSINFWYYQTKYNCLINTTANQKIKDKIILKWDYYQK</sequence>
<dbReference type="EMBL" id="CAJJDN010000168">
    <property type="protein sequence ID" value="CAD8126603.1"/>
    <property type="molecule type" value="Genomic_DNA"/>
</dbReference>
<proteinExistence type="predicted"/>
<organism evidence="1 2">
    <name type="scientific">Paramecium sonneborni</name>
    <dbReference type="NCBI Taxonomy" id="65129"/>
    <lineage>
        <taxon>Eukaryota</taxon>
        <taxon>Sar</taxon>
        <taxon>Alveolata</taxon>
        <taxon>Ciliophora</taxon>
        <taxon>Intramacronucleata</taxon>
        <taxon>Oligohymenophorea</taxon>
        <taxon>Peniculida</taxon>
        <taxon>Parameciidae</taxon>
        <taxon>Paramecium</taxon>
    </lineage>
</organism>
<evidence type="ECO:0000313" key="2">
    <source>
        <dbReference type="Proteomes" id="UP000692954"/>
    </source>
</evidence>
<evidence type="ECO:0000313" key="1">
    <source>
        <dbReference type="EMBL" id="CAD8126603.1"/>
    </source>
</evidence>
<reference evidence="1" key="1">
    <citation type="submission" date="2021-01" db="EMBL/GenBank/DDBJ databases">
        <authorList>
            <consortium name="Genoscope - CEA"/>
            <person name="William W."/>
        </authorList>
    </citation>
    <scope>NUCLEOTIDE SEQUENCE</scope>
</reference>
<gene>
    <name evidence="1" type="ORF">PSON_ATCC_30995.1.T1680104</name>
</gene>
<dbReference type="AlphaFoldDB" id="A0A8S1RH71"/>
<protein>
    <submittedName>
        <fullName evidence="1">Uncharacterized protein</fullName>
    </submittedName>
</protein>
<accession>A0A8S1RH71</accession>
<dbReference type="Proteomes" id="UP000692954">
    <property type="component" value="Unassembled WGS sequence"/>
</dbReference>
<keyword evidence="2" id="KW-1185">Reference proteome</keyword>
<name>A0A8S1RH71_9CILI</name>